<sequence>MKIITPGNINPCQKLTNCQNLNLKKPGKDLRSDVLGFVKDDSFIFDLEPFHRIILCNSLMNANT</sequence>
<evidence type="ECO:0000313" key="1">
    <source>
        <dbReference type="EMBL" id="KAJ6769993.1"/>
    </source>
</evidence>
<dbReference type="Proteomes" id="UP001151532">
    <property type="component" value="Chromosome 11"/>
</dbReference>
<reference evidence="1" key="2">
    <citation type="journal article" date="2023" name="Int. J. Mol. Sci.">
        <title>De Novo Assembly and Annotation of 11 Diverse Shrub Willow (Salix) Genomes Reveals Novel Gene Organization in Sex-Linked Regions.</title>
        <authorList>
            <person name="Hyden B."/>
            <person name="Feng K."/>
            <person name="Yates T.B."/>
            <person name="Jawdy S."/>
            <person name="Cereghino C."/>
            <person name="Smart L.B."/>
            <person name="Muchero W."/>
        </authorList>
    </citation>
    <scope>NUCLEOTIDE SEQUENCE</scope>
    <source>
        <tissue evidence="1">Shoot tip</tissue>
    </source>
</reference>
<organism evidence="1 2">
    <name type="scientific">Salix purpurea</name>
    <name type="common">Purple osier willow</name>
    <dbReference type="NCBI Taxonomy" id="77065"/>
    <lineage>
        <taxon>Eukaryota</taxon>
        <taxon>Viridiplantae</taxon>
        <taxon>Streptophyta</taxon>
        <taxon>Embryophyta</taxon>
        <taxon>Tracheophyta</taxon>
        <taxon>Spermatophyta</taxon>
        <taxon>Magnoliopsida</taxon>
        <taxon>eudicotyledons</taxon>
        <taxon>Gunneridae</taxon>
        <taxon>Pentapetalae</taxon>
        <taxon>rosids</taxon>
        <taxon>fabids</taxon>
        <taxon>Malpighiales</taxon>
        <taxon>Salicaceae</taxon>
        <taxon>Saliceae</taxon>
        <taxon>Salix</taxon>
    </lineage>
</organism>
<dbReference type="AlphaFoldDB" id="A0A9Q1AG56"/>
<name>A0A9Q1AG56_SALPP</name>
<reference evidence="1" key="1">
    <citation type="submission" date="2022-11" db="EMBL/GenBank/DDBJ databases">
        <authorList>
            <person name="Hyden B.L."/>
            <person name="Feng K."/>
            <person name="Yates T."/>
            <person name="Jawdy S."/>
            <person name="Smart L.B."/>
            <person name="Muchero W."/>
        </authorList>
    </citation>
    <scope>NUCLEOTIDE SEQUENCE</scope>
    <source>
        <tissue evidence="1">Shoot tip</tissue>
    </source>
</reference>
<evidence type="ECO:0000313" key="2">
    <source>
        <dbReference type="Proteomes" id="UP001151532"/>
    </source>
</evidence>
<accession>A0A9Q1AG56</accession>
<dbReference type="EMBL" id="JAPFFK010000003">
    <property type="protein sequence ID" value="KAJ6769993.1"/>
    <property type="molecule type" value="Genomic_DNA"/>
</dbReference>
<proteinExistence type="predicted"/>
<gene>
    <name evidence="1" type="ORF">OIU79_020780</name>
</gene>
<keyword evidence="2" id="KW-1185">Reference proteome</keyword>
<comment type="caution">
    <text evidence="1">The sequence shown here is derived from an EMBL/GenBank/DDBJ whole genome shotgun (WGS) entry which is preliminary data.</text>
</comment>
<protein>
    <submittedName>
        <fullName evidence="1">Uncharacterized protein</fullName>
    </submittedName>
</protein>